<dbReference type="EnsemblMetazoa" id="CapteT98868">
    <property type="protein sequence ID" value="CapteP98868"/>
    <property type="gene ID" value="CapteG98868"/>
</dbReference>
<feature type="compositionally biased region" description="Basic residues" evidence="8">
    <location>
        <begin position="1"/>
        <end position="11"/>
    </location>
</feature>
<evidence type="ECO:0000256" key="5">
    <source>
        <dbReference type="ARBA" id="ARBA00022806"/>
    </source>
</evidence>
<proteinExistence type="inferred from homology"/>
<keyword evidence="5" id="KW-0347">Helicase</keyword>
<dbReference type="HOGENOM" id="CLU_001832_5_11_1"/>
<keyword evidence="13" id="KW-1185">Reference proteome</keyword>
<dbReference type="InterPro" id="IPR011709">
    <property type="entry name" value="DEAD-box_helicase_OB_fold"/>
</dbReference>
<dbReference type="InterPro" id="IPR048333">
    <property type="entry name" value="HA2_WH"/>
</dbReference>
<dbReference type="GO" id="GO:0071013">
    <property type="term" value="C:catalytic step 2 spliceosome"/>
    <property type="evidence" value="ECO:0007669"/>
    <property type="project" value="TreeGrafter"/>
</dbReference>
<keyword evidence="4" id="KW-0378">Hydrolase</keyword>
<evidence type="ECO:0000256" key="6">
    <source>
        <dbReference type="ARBA" id="ARBA00022840"/>
    </source>
</evidence>
<dbReference type="Proteomes" id="UP000014760">
    <property type="component" value="Unassembled WGS sequence"/>
</dbReference>
<dbReference type="OrthoDB" id="10253254at2759"/>
<dbReference type="SMART" id="SM00847">
    <property type="entry name" value="HA2"/>
    <property type="match status" value="1"/>
</dbReference>
<dbReference type="PANTHER" id="PTHR18934">
    <property type="entry name" value="ATP-DEPENDENT RNA HELICASE"/>
    <property type="match status" value="1"/>
</dbReference>
<dbReference type="Pfam" id="PF07717">
    <property type="entry name" value="OB_NTP_bind"/>
    <property type="match status" value="1"/>
</dbReference>
<organism evidence="11">
    <name type="scientific">Capitella teleta</name>
    <name type="common">Polychaete worm</name>
    <dbReference type="NCBI Taxonomy" id="283909"/>
    <lineage>
        <taxon>Eukaryota</taxon>
        <taxon>Metazoa</taxon>
        <taxon>Spiralia</taxon>
        <taxon>Lophotrochozoa</taxon>
        <taxon>Annelida</taxon>
        <taxon>Polychaeta</taxon>
        <taxon>Sedentaria</taxon>
        <taxon>Scolecida</taxon>
        <taxon>Capitellidae</taxon>
        <taxon>Capitella</taxon>
    </lineage>
</organism>
<dbReference type="FunFam" id="3.40.50.300:FF:000578">
    <property type="entry name" value="probable ATP-dependent RNA helicase DHX35"/>
    <property type="match status" value="1"/>
</dbReference>
<dbReference type="InterPro" id="IPR002464">
    <property type="entry name" value="DNA/RNA_helicase_DEAH_CS"/>
</dbReference>
<dbReference type="PROSITE" id="PS51194">
    <property type="entry name" value="HELICASE_CTER"/>
    <property type="match status" value="1"/>
</dbReference>
<accession>R7TPL6</accession>
<dbReference type="Pfam" id="PF04408">
    <property type="entry name" value="WHD_HA2"/>
    <property type="match status" value="1"/>
</dbReference>
<dbReference type="SMART" id="SM00490">
    <property type="entry name" value="HELICc"/>
    <property type="match status" value="1"/>
</dbReference>
<evidence type="ECO:0000313" key="11">
    <source>
        <dbReference type="EMBL" id="ELT92990.1"/>
    </source>
</evidence>
<comment type="similarity">
    <text evidence="1">Belongs to the DEAD box helicase family. DEAH subfamily.</text>
</comment>
<evidence type="ECO:0000256" key="1">
    <source>
        <dbReference type="ARBA" id="ARBA00008792"/>
    </source>
</evidence>
<dbReference type="Pfam" id="PF00271">
    <property type="entry name" value="Helicase_C"/>
    <property type="match status" value="1"/>
</dbReference>
<dbReference type="GO" id="GO:0003723">
    <property type="term" value="F:RNA binding"/>
    <property type="evidence" value="ECO:0007669"/>
    <property type="project" value="TreeGrafter"/>
</dbReference>
<evidence type="ECO:0000313" key="12">
    <source>
        <dbReference type="EnsemblMetazoa" id="CapteP98868"/>
    </source>
</evidence>
<dbReference type="STRING" id="283909.R7TPL6"/>
<dbReference type="CDD" id="cd17980">
    <property type="entry name" value="DEXHc_DHX35"/>
    <property type="match status" value="1"/>
</dbReference>
<dbReference type="GO" id="GO:0016787">
    <property type="term" value="F:hydrolase activity"/>
    <property type="evidence" value="ECO:0007669"/>
    <property type="project" value="UniProtKB-KW"/>
</dbReference>
<dbReference type="PANTHER" id="PTHR18934:SF136">
    <property type="entry name" value="ATP-DEPENDENT RNA HELICASE DHX35-RELATED"/>
    <property type="match status" value="1"/>
</dbReference>
<comment type="catalytic activity">
    <reaction evidence="7">
        <text>ATP + H2O = ADP + phosphate + H(+)</text>
        <dbReference type="Rhea" id="RHEA:13065"/>
        <dbReference type="ChEBI" id="CHEBI:15377"/>
        <dbReference type="ChEBI" id="CHEBI:15378"/>
        <dbReference type="ChEBI" id="CHEBI:30616"/>
        <dbReference type="ChEBI" id="CHEBI:43474"/>
        <dbReference type="ChEBI" id="CHEBI:456216"/>
        <dbReference type="EC" id="3.6.4.13"/>
    </reaction>
</comment>
<dbReference type="PROSITE" id="PS00690">
    <property type="entry name" value="DEAH_ATP_HELICASE"/>
    <property type="match status" value="1"/>
</dbReference>
<dbReference type="SMART" id="SM00487">
    <property type="entry name" value="DEXDc"/>
    <property type="match status" value="1"/>
</dbReference>
<evidence type="ECO:0000313" key="13">
    <source>
        <dbReference type="Proteomes" id="UP000014760"/>
    </source>
</evidence>
<feature type="region of interest" description="Disordered" evidence="8">
    <location>
        <begin position="1"/>
        <end position="26"/>
    </location>
</feature>
<dbReference type="EMBL" id="KB309928">
    <property type="protein sequence ID" value="ELT92990.1"/>
    <property type="molecule type" value="Genomic_DNA"/>
</dbReference>
<evidence type="ECO:0000259" key="9">
    <source>
        <dbReference type="PROSITE" id="PS51192"/>
    </source>
</evidence>
<dbReference type="CDD" id="cd18791">
    <property type="entry name" value="SF2_C_RHA"/>
    <property type="match status" value="1"/>
</dbReference>
<sequence length="702" mass="79325">MSRRDHSRQKFWKPTDDGPKTKIEEERLVDVTEADSTSFVPGNQTSLSIEKQRQQLPVFKYRTHILYLLEKYRTVVIIGETGCGKSTQIPQYLYEAGWAANGKVIGVTQPRRVAAITVATRVAEERAAILGHSVGYAIRFDDCTDAERTRIKFVTDGLLLREMMKDPLLTQYSVIMLDEAHERTLYTDIVLGLLKKVQRKREDLRIIVASATLDAEKFRKYFETNTSSDPEEDTAAILTVEGRMFPVDVFYIKAPVPSYLKATVETVMKIHHTERYGDILAFLTGQDEVEQVVSLLIEHARQLPKDALKMFVLPMYGSLPGREQMKVFERVGKGTRKIVIATNIAEASITIPGIVYVIDCGFVKINAYNPKGGFESLVVVPVSQASAQQRAGRAGRIRSGKAYRLYTEDDFLKLKPGSVPEMQRSNMAAVVLQLKALGIDNVLRFSFLSPPPAQNMVRGLELLYALGAVNETCHLTVPLGIRMAEFPLSPMFAKMLMASKDFGCSEEAVTIAAMMQIQNVFQTPSHNKINALKAKRLFSVAEGDHITMLNTFNAFLKWGKSARWCGQNFLNYKGLMRAIEIRKQLCALMKRAKVRLVSCNGDMVAIQKCLVSGFFANAARLNFSGVYRTIRDDYELHIHPTSVLYAEKPKQFVIFNEIVHTTKEFMRDVTVVDQRWLYELAPHYYDFGTENEIAAKRAKIDY</sequence>
<reference evidence="13" key="1">
    <citation type="submission" date="2012-12" db="EMBL/GenBank/DDBJ databases">
        <authorList>
            <person name="Hellsten U."/>
            <person name="Grimwood J."/>
            <person name="Chapman J.A."/>
            <person name="Shapiro H."/>
            <person name="Aerts A."/>
            <person name="Otillar R.P."/>
            <person name="Terry A.Y."/>
            <person name="Boore J.L."/>
            <person name="Simakov O."/>
            <person name="Marletaz F."/>
            <person name="Cho S.-J."/>
            <person name="Edsinger-Gonzales E."/>
            <person name="Havlak P."/>
            <person name="Kuo D.-H."/>
            <person name="Larsson T."/>
            <person name="Lv J."/>
            <person name="Arendt D."/>
            <person name="Savage R."/>
            <person name="Osoegawa K."/>
            <person name="de Jong P."/>
            <person name="Lindberg D.R."/>
            <person name="Seaver E.C."/>
            <person name="Weisblat D.A."/>
            <person name="Putnam N.H."/>
            <person name="Grigoriev I.V."/>
            <person name="Rokhsar D.S."/>
        </authorList>
    </citation>
    <scope>NUCLEOTIDE SEQUENCE</scope>
    <source>
        <strain evidence="13">I ESC-2004</strain>
    </source>
</reference>
<feature type="domain" description="Helicase ATP-binding" evidence="9">
    <location>
        <begin position="66"/>
        <end position="231"/>
    </location>
</feature>
<keyword evidence="6" id="KW-0067">ATP-binding</keyword>
<dbReference type="InterPro" id="IPR011545">
    <property type="entry name" value="DEAD/DEAH_box_helicase_dom"/>
</dbReference>
<dbReference type="GO" id="GO:0005524">
    <property type="term" value="F:ATP binding"/>
    <property type="evidence" value="ECO:0007669"/>
    <property type="project" value="UniProtKB-KW"/>
</dbReference>
<dbReference type="InterPro" id="IPR027417">
    <property type="entry name" value="P-loop_NTPase"/>
</dbReference>
<dbReference type="InterPro" id="IPR007502">
    <property type="entry name" value="Helicase-assoc_dom"/>
</dbReference>
<dbReference type="Pfam" id="PF00270">
    <property type="entry name" value="DEAD"/>
    <property type="match status" value="1"/>
</dbReference>
<keyword evidence="3" id="KW-0547">Nucleotide-binding</keyword>
<evidence type="ECO:0000256" key="8">
    <source>
        <dbReference type="SAM" id="MobiDB-lite"/>
    </source>
</evidence>
<dbReference type="EC" id="3.6.4.13" evidence="2"/>
<evidence type="ECO:0000256" key="2">
    <source>
        <dbReference type="ARBA" id="ARBA00012552"/>
    </source>
</evidence>
<dbReference type="Pfam" id="PF21010">
    <property type="entry name" value="HA2_C"/>
    <property type="match status" value="1"/>
</dbReference>
<dbReference type="FunFam" id="3.40.50.300:FF:000767">
    <property type="entry name" value="Putative ATP-dependent RNA helicase DHX35"/>
    <property type="match status" value="1"/>
</dbReference>
<dbReference type="Gene3D" id="1.20.120.1080">
    <property type="match status" value="1"/>
</dbReference>
<dbReference type="GO" id="GO:0003724">
    <property type="term" value="F:RNA helicase activity"/>
    <property type="evidence" value="ECO:0007669"/>
    <property type="project" value="UniProtKB-EC"/>
</dbReference>
<protein>
    <recommendedName>
        <fullName evidence="2">RNA helicase</fullName>
        <ecNumber evidence="2">3.6.4.13</ecNumber>
    </recommendedName>
</protein>
<dbReference type="AlphaFoldDB" id="R7TPL6"/>
<gene>
    <name evidence="11" type="ORF">CAPTEDRAFT_98868</name>
</gene>
<reference evidence="11 13" key="2">
    <citation type="journal article" date="2013" name="Nature">
        <title>Insights into bilaterian evolution from three spiralian genomes.</title>
        <authorList>
            <person name="Simakov O."/>
            <person name="Marletaz F."/>
            <person name="Cho S.J."/>
            <person name="Edsinger-Gonzales E."/>
            <person name="Havlak P."/>
            <person name="Hellsten U."/>
            <person name="Kuo D.H."/>
            <person name="Larsson T."/>
            <person name="Lv J."/>
            <person name="Arendt D."/>
            <person name="Savage R."/>
            <person name="Osoegawa K."/>
            <person name="de Jong P."/>
            <person name="Grimwood J."/>
            <person name="Chapman J.A."/>
            <person name="Shapiro H."/>
            <person name="Aerts A."/>
            <person name="Otillar R.P."/>
            <person name="Terry A.Y."/>
            <person name="Boore J.L."/>
            <person name="Grigoriev I.V."/>
            <person name="Lindberg D.R."/>
            <person name="Seaver E.C."/>
            <person name="Weisblat D.A."/>
            <person name="Putnam N.H."/>
            <person name="Rokhsar D.S."/>
        </authorList>
    </citation>
    <scope>NUCLEOTIDE SEQUENCE</scope>
    <source>
        <strain evidence="11 13">I ESC-2004</strain>
    </source>
</reference>
<dbReference type="SUPFAM" id="SSF52540">
    <property type="entry name" value="P-loop containing nucleoside triphosphate hydrolases"/>
    <property type="match status" value="1"/>
</dbReference>
<feature type="domain" description="Helicase C-terminal" evidence="10">
    <location>
        <begin position="263"/>
        <end position="438"/>
    </location>
</feature>
<reference evidence="12" key="3">
    <citation type="submission" date="2015-06" db="UniProtKB">
        <authorList>
            <consortium name="EnsemblMetazoa"/>
        </authorList>
    </citation>
    <scope>IDENTIFICATION</scope>
</reference>
<name>R7TPL6_CAPTE</name>
<dbReference type="OMA" id="FHEVMET"/>
<evidence type="ECO:0000256" key="4">
    <source>
        <dbReference type="ARBA" id="ARBA00022801"/>
    </source>
</evidence>
<feature type="compositionally biased region" description="Basic and acidic residues" evidence="8">
    <location>
        <begin position="13"/>
        <end position="26"/>
    </location>
</feature>
<dbReference type="Gene3D" id="3.40.50.300">
    <property type="entry name" value="P-loop containing nucleotide triphosphate hydrolases"/>
    <property type="match status" value="2"/>
</dbReference>
<evidence type="ECO:0000256" key="3">
    <source>
        <dbReference type="ARBA" id="ARBA00022741"/>
    </source>
</evidence>
<dbReference type="InterPro" id="IPR001650">
    <property type="entry name" value="Helicase_C-like"/>
</dbReference>
<dbReference type="EMBL" id="AMQN01002726">
    <property type="status" value="NOT_ANNOTATED_CDS"/>
    <property type="molecule type" value="Genomic_DNA"/>
</dbReference>
<evidence type="ECO:0000256" key="7">
    <source>
        <dbReference type="ARBA" id="ARBA00047984"/>
    </source>
</evidence>
<dbReference type="FunCoup" id="R7TPL6">
    <property type="interactions" value="927"/>
</dbReference>
<evidence type="ECO:0000259" key="10">
    <source>
        <dbReference type="PROSITE" id="PS51194"/>
    </source>
</evidence>
<dbReference type="InterPro" id="IPR014001">
    <property type="entry name" value="Helicase_ATP-bd"/>
</dbReference>
<dbReference type="PROSITE" id="PS51192">
    <property type="entry name" value="HELICASE_ATP_BIND_1"/>
    <property type="match status" value="1"/>
</dbReference>